<feature type="region of interest" description="Disordered" evidence="1">
    <location>
        <begin position="136"/>
        <end position="164"/>
    </location>
</feature>
<comment type="caution">
    <text evidence="2">The sequence shown here is derived from an EMBL/GenBank/DDBJ whole genome shotgun (WGS) entry which is preliminary data.</text>
</comment>
<name>A0ABQ7H5X6_DUNSA</name>
<proteinExistence type="predicted"/>
<feature type="non-terminal residue" evidence="2">
    <location>
        <position position="297"/>
    </location>
</feature>
<feature type="compositionally biased region" description="Low complexity" evidence="1">
    <location>
        <begin position="59"/>
        <end position="91"/>
    </location>
</feature>
<keyword evidence="3" id="KW-1185">Reference proteome</keyword>
<dbReference type="EMBL" id="MU069465">
    <property type="protein sequence ID" value="KAF5842264.1"/>
    <property type="molecule type" value="Genomic_DNA"/>
</dbReference>
<evidence type="ECO:0000256" key="1">
    <source>
        <dbReference type="SAM" id="MobiDB-lite"/>
    </source>
</evidence>
<accession>A0ABQ7H5X6</accession>
<gene>
    <name evidence="2" type="ORF">DUNSADRAFT_8327</name>
</gene>
<feature type="region of interest" description="Disordered" evidence="1">
    <location>
        <begin position="1"/>
        <end position="91"/>
    </location>
</feature>
<dbReference type="Proteomes" id="UP000815325">
    <property type="component" value="Unassembled WGS sequence"/>
</dbReference>
<feature type="compositionally biased region" description="Low complexity" evidence="1">
    <location>
        <begin position="30"/>
        <end position="49"/>
    </location>
</feature>
<evidence type="ECO:0000313" key="2">
    <source>
        <dbReference type="EMBL" id="KAF5842264.1"/>
    </source>
</evidence>
<protein>
    <submittedName>
        <fullName evidence="2">Uncharacterized protein</fullName>
    </submittedName>
</protein>
<evidence type="ECO:0000313" key="3">
    <source>
        <dbReference type="Proteomes" id="UP000815325"/>
    </source>
</evidence>
<sequence length="297" mass="29466">MELPTREVQTRPDGNGMSPGKLPADPLAKIPILQQQLHPAQQQRIQQQPYSDMPLGARAPGSSSPTPAPGGLAAPPLPAAGTLPALPTQQPPQDLQLAWRQLMMYAQAYQPDGSSSMIPGPAGSNPTGCFPGGLLPGLPPPNPSGMGAPPATDRRPSPPDSGAMDDLFAPCLSPSFPLGSDSMPQPPETLVDAKGGPNSAETQLRVWQGQVLPTNLPGPTGPSTVAGGSGNSAHPGACAWRAAEGCGASGNGNGGGSGTGKSGGGGIAKNGVGSGTCASGCSCVRCSCAGCDVAFEG</sequence>
<reference evidence="2" key="1">
    <citation type="submission" date="2017-08" db="EMBL/GenBank/DDBJ databases">
        <authorList>
            <person name="Polle J.E."/>
            <person name="Barry K."/>
            <person name="Cushman J."/>
            <person name="Schmutz J."/>
            <person name="Tran D."/>
            <person name="Hathwaick L.T."/>
            <person name="Yim W.C."/>
            <person name="Jenkins J."/>
            <person name="Mckie-Krisberg Z.M."/>
            <person name="Prochnik S."/>
            <person name="Lindquist E."/>
            <person name="Dockter R.B."/>
            <person name="Adam C."/>
            <person name="Molina H."/>
            <person name="Bunkerborg J."/>
            <person name="Jin E."/>
            <person name="Buchheim M."/>
            <person name="Magnuson J."/>
        </authorList>
    </citation>
    <scope>NUCLEOTIDE SEQUENCE</scope>
    <source>
        <strain evidence="2">CCAP 19/18</strain>
    </source>
</reference>
<feature type="compositionally biased region" description="Basic and acidic residues" evidence="1">
    <location>
        <begin position="1"/>
        <end position="10"/>
    </location>
</feature>
<organism evidence="2 3">
    <name type="scientific">Dunaliella salina</name>
    <name type="common">Green alga</name>
    <name type="synonym">Protococcus salinus</name>
    <dbReference type="NCBI Taxonomy" id="3046"/>
    <lineage>
        <taxon>Eukaryota</taxon>
        <taxon>Viridiplantae</taxon>
        <taxon>Chlorophyta</taxon>
        <taxon>core chlorophytes</taxon>
        <taxon>Chlorophyceae</taxon>
        <taxon>CS clade</taxon>
        <taxon>Chlamydomonadales</taxon>
        <taxon>Dunaliellaceae</taxon>
        <taxon>Dunaliella</taxon>
    </lineage>
</organism>